<organism evidence="1 2">
    <name type="scientific">Pseudomonas savastanoi pv. glycinea str. race 4</name>
    <dbReference type="NCBI Taxonomy" id="875330"/>
    <lineage>
        <taxon>Bacteria</taxon>
        <taxon>Pseudomonadati</taxon>
        <taxon>Pseudomonadota</taxon>
        <taxon>Gammaproteobacteria</taxon>
        <taxon>Pseudomonadales</taxon>
        <taxon>Pseudomonadaceae</taxon>
        <taxon>Pseudomonas</taxon>
    </lineage>
</organism>
<protein>
    <submittedName>
        <fullName evidence="1">Uncharacterized protein</fullName>
    </submittedName>
</protein>
<dbReference type="EMBL" id="ADWY01003725">
    <property type="protein sequence ID" value="EGH19198.1"/>
    <property type="molecule type" value="Genomic_DNA"/>
</dbReference>
<accession>F3CIV6</accession>
<feature type="non-terminal residue" evidence="1">
    <location>
        <position position="39"/>
    </location>
</feature>
<reference evidence="1 2" key="1">
    <citation type="journal article" date="2011" name="PLoS Pathog.">
        <title>Dynamic evolution of pathogenicity revealed by sequencing and comparative genomics of 19 Pseudomonas syringae isolates.</title>
        <authorList>
            <person name="Baltrus D.A."/>
            <person name="Nishimura M.T."/>
            <person name="Romanchuk A."/>
            <person name="Chang J.H."/>
            <person name="Mukhtar M.S."/>
            <person name="Cherkis K."/>
            <person name="Roach J."/>
            <person name="Grant S.R."/>
            <person name="Jones C.D."/>
            <person name="Dangl J.L."/>
        </authorList>
    </citation>
    <scope>NUCLEOTIDE SEQUENCE [LARGE SCALE GENOMIC DNA]</scope>
    <source>
        <strain evidence="2">race 4</strain>
    </source>
</reference>
<gene>
    <name evidence="1" type="ORF">Pgy4_40150</name>
</gene>
<name>F3CIV6_PSESG</name>
<feature type="non-terminal residue" evidence="1">
    <location>
        <position position="1"/>
    </location>
</feature>
<comment type="caution">
    <text evidence="1">The sequence shown here is derived from an EMBL/GenBank/DDBJ whole genome shotgun (WGS) entry which is preliminary data.</text>
</comment>
<dbReference type="AlphaFoldDB" id="F3CIV6"/>
<evidence type="ECO:0000313" key="2">
    <source>
        <dbReference type="Proteomes" id="UP000005466"/>
    </source>
</evidence>
<dbReference type="Proteomes" id="UP000005466">
    <property type="component" value="Unassembled WGS sequence"/>
</dbReference>
<proteinExistence type="predicted"/>
<evidence type="ECO:0000313" key="1">
    <source>
        <dbReference type="EMBL" id="EGH19198.1"/>
    </source>
</evidence>
<sequence>RTLPESLSLLLPSRSTRYWSQLPARVVIENNLDVIKTAD</sequence>